<accession>A0A381SVR7</accession>
<dbReference type="AlphaFoldDB" id="A0A381SVR7"/>
<protein>
    <submittedName>
        <fullName evidence="1">Uncharacterized protein</fullName>
    </submittedName>
</protein>
<evidence type="ECO:0000313" key="1">
    <source>
        <dbReference type="EMBL" id="SVA06507.1"/>
    </source>
</evidence>
<proteinExistence type="predicted"/>
<dbReference type="EMBL" id="UINC01003459">
    <property type="protein sequence ID" value="SVA06507.1"/>
    <property type="molecule type" value="Genomic_DNA"/>
</dbReference>
<gene>
    <name evidence="1" type="ORF">METZ01_LOCUS59361</name>
</gene>
<sequence length="35" mass="3926">MALSSVSSRTVEEFFDRDGFVHMESCLSQEELGMA</sequence>
<name>A0A381SVR7_9ZZZZ</name>
<feature type="non-terminal residue" evidence="1">
    <location>
        <position position="35"/>
    </location>
</feature>
<reference evidence="1" key="1">
    <citation type="submission" date="2018-05" db="EMBL/GenBank/DDBJ databases">
        <authorList>
            <person name="Lanie J.A."/>
            <person name="Ng W.-L."/>
            <person name="Kazmierczak K.M."/>
            <person name="Andrzejewski T.M."/>
            <person name="Davidsen T.M."/>
            <person name="Wayne K.J."/>
            <person name="Tettelin H."/>
            <person name="Glass J.I."/>
            <person name="Rusch D."/>
            <person name="Podicherti R."/>
            <person name="Tsui H.-C.T."/>
            <person name="Winkler M.E."/>
        </authorList>
    </citation>
    <scope>NUCLEOTIDE SEQUENCE</scope>
</reference>
<organism evidence="1">
    <name type="scientific">marine metagenome</name>
    <dbReference type="NCBI Taxonomy" id="408172"/>
    <lineage>
        <taxon>unclassified sequences</taxon>
        <taxon>metagenomes</taxon>
        <taxon>ecological metagenomes</taxon>
    </lineage>
</organism>